<reference evidence="3 4" key="1">
    <citation type="submission" date="2021-07" db="EMBL/GenBank/DDBJ databases">
        <authorList>
            <person name="Imarazene B."/>
            <person name="Zahm M."/>
            <person name="Klopp C."/>
            <person name="Cabau C."/>
            <person name="Beille S."/>
            <person name="Jouanno E."/>
            <person name="Castinel A."/>
            <person name="Lluch J."/>
            <person name="Gil L."/>
            <person name="Kuchtly C."/>
            <person name="Lopez Roques C."/>
            <person name="Donnadieu C."/>
            <person name="Parrinello H."/>
            <person name="Journot L."/>
            <person name="Du K."/>
            <person name="Schartl M."/>
            <person name="Retaux S."/>
            <person name="Guiguen Y."/>
        </authorList>
    </citation>
    <scope>NUCLEOTIDE SEQUENCE [LARGE SCALE GENOMIC DNA]</scope>
    <source>
        <strain evidence="3">Pach_M1</strain>
        <tissue evidence="3">Testis</tissue>
    </source>
</reference>
<organism evidence="3 4">
    <name type="scientific">Astyanax mexicanus</name>
    <name type="common">Blind cave fish</name>
    <name type="synonym">Astyanax fasciatus mexicanus</name>
    <dbReference type="NCBI Taxonomy" id="7994"/>
    <lineage>
        <taxon>Eukaryota</taxon>
        <taxon>Metazoa</taxon>
        <taxon>Chordata</taxon>
        <taxon>Craniata</taxon>
        <taxon>Vertebrata</taxon>
        <taxon>Euteleostomi</taxon>
        <taxon>Actinopterygii</taxon>
        <taxon>Neopterygii</taxon>
        <taxon>Teleostei</taxon>
        <taxon>Ostariophysi</taxon>
        <taxon>Characiformes</taxon>
        <taxon>Characoidei</taxon>
        <taxon>Acestrorhamphidae</taxon>
        <taxon>Acestrorhamphinae</taxon>
        <taxon>Astyanax</taxon>
    </lineage>
</organism>
<sequence>MLYLLGIICGLLCILMFISNGLSQQKTQRGSKGGRGSAEKKKKDYSEKELHFIIRILSIGLVDADPHTLHHLKEYRDLQGGST</sequence>
<dbReference type="Proteomes" id="UP000752171">
    <property type="component" value="Unassembled WGS sequence"/>
</dbReference>
<name>A0A8T2LSY3_ASTMX</name>
<evidence type="ECO:0000256" key="1">
    <source>
        <dbReference type="SAM" id="MobiDB-lite"/>
    </source>
</evidence>
<evidence type="ECO:0000313" key="4">
    <source>
        <dbReference type="Proteomes" id="UP000752171"/>
    </source>
</evidence>
<dbReference type="AlphaFoldDB" id="A0A8T2LSY3"/>
<evidence type="ECO:0000313" key="3">
    <source>
        <dbReference type="EMBL" id="KAG9274819.1"/>
    </source>
</evidence>
<feature type="signal peptide" evidence="2">
    <location>
        <begin position="1"/>
        <end position="23"/>
    </location>
</feature>
<keyword evidence="2" id="KW-0732">Signal</keyword>
<feature type="chain" id="PRO_5035915536" evidence="2">
    <location>
        <begin position="24"/>
        <end position="83"/>
    </location>
</feature>
<gene>
    <name evidence="3" type="ORF">AMEX_G9266</name>
</gene>
<evidence type="ECO:0000256" key="2">
    <source>
        <dbReference type="SAM" id="SignalP"/>
    </source>
</evidence>
<accession>A0A8T2LSY3</accession>
<feature type="region of interest" description="Disordered" evidence="1">
    <location>
        <begin position="24"/>
        <end position="45"/>
    </location>
</feature>
<comment type="caution">
    <text evidence="3">The sequence shown here is derived from an EMBL/GenBank/DDBJ whole genome shotgun (WGS) entry which is preliminary data.</text>
</comment>
<protein>
    <submittedName>
        <fullName evidence="3">Uncharacterized protein</fullName>
    </submittedName>
</protein>
<dbReference type="EMBL" id="JAICCE010000007">
    <property type="protein sequence ID" value="KAG9274819.1"/>
    <property type="molecule type" value="Genomic_DNA"/>
</dbReference>
<proteinExistence type="predicted"/>